<dbReference type="RefSeq" id="WP_377714966.1">
    <property type="nucleotide sequence ID" value="NZ_JBHTJM010000008.1"/>
</dbReference>
<dbReference type="PANTHER" id="PTHR30461">
    <property type="entry name" value="DNA-INVERTASE FROM LAMBDOID PROPHAGE"/>
    <property type="match status" value="1"/>
</dbReference>
<organism evidence="7 8">
    <name type="scientific">Pseudofulvibacter geojedonensis</name>
    <dbReference type="NCBI Taxonomy" id="1123758"/>
    <lineage>
        <taxon>Bacteria</taxon>
        <taxon>Pseudomonadati</taxon>
        <taxon>Bacteroidota</taxon>
        <taxon>Flavobacteriia</taxon>
        <taxon>Flavobacteriales</taxon>
        <taxon>Flavobacteriaceae</taxon>
        <taxon>Pseudofulvibacter</taxon>
    </lineage>
</organism>
<feature type="domain" description="Resolvase/invertase-type recombinase catalytic" evidence="6">
    <location>
        <begin position="1"/>
        <end position="139"/>
    </location>
</feature>
<dbReference type="PANTHER" id="PTHR30461:SF26">
    <property type="entry name" value="RESOLVASE HOMOLOG YNEB"/>
    <property type="match status" value="1"/>
</dbReference>
<dbReference type="InterPro" id="IPR006119">
    <property type="entry name" value="Resolv_N"/>
</dbReference>
<evidence type="ECO:0000256" key="5">
    <source>
        <dbReference type="PROSITE-ProRule" id="PRU10137"/>
    </source>
</evidence>
<dbReference type="SMART" id="SM00857">
    <property type="entry name" value="Resolvase"/>
    <property type="match status" value="1"/>
</dbReference>
<keyword evidence="8" id="KW-1185">Reference proteome</keyword>
<evidence type="ECO:0000256" key="2">
    <source>
        <dbReference type="ARBA" id="ARBA00022908"/>
    </source>
</evidence>
<evidence type="ECO:0000313" key="8">
    <source>
        <dbReference type="Proteomes" id="UP001596997"/>
    </source>
</evidence>
<feature type="active site" description="O-(5'-phospho-DNA)-serine intermediate" evidence="5">
    <location>
        <position position="9"/>
    </location>
</feature>
<dbReference type="Gene3D" id="3.40.50.1390">
    <property type="entry name" value="Resolvase, N-terminal catalytic domain"/>
    <property type="match status" value="1"/>
</dbReference>
<dbReference type="InterPro" id="IPR036162">
    <property type="entry name" value="Resolvase-like_N_sf"/>
</dbReference>
<comment type="caution">
    <text evidence="7">The sequence shown here is derived from an EMBL/GenBank/DDBJ whole genome shotgun (WGS) entry which is preliminary data.</text>
</comment>
<accession>A0ABW3I226</accession>
<dbReference type="EMBL" id="JBHTJM010000008">
    <property type="protein sequence ID" value="MFD0963840.1"/>
    <property type="molecule type" value="Genomic_DNA"/>
</dbReference>
<dbReference type="PROSITE" id="PS00397">
    <property type="entry name" value="RECOMBINASES_1"/>
    <property type="match status" value="1"/>
</dbReference>
<evidence type="ECO:0000256" key="1">
    <source>
        <dbReference type="ARBA" id="ARBA00009913"/>
    </source>
</evidence>
<dbReference type="InterPro" id="IPR006118">
    <property type="entry name" value="Recombinase_CS"/>
</dbReference>
<dbReference type="CDD" id="cd03768">
    <property type="entry name" value="SR_ResInv"/>
    <property type="match status" value="1"/>
</dbReference>
<evidence type="ECO:0000256" key="4">
    <source>
        <dbReference type="ARBA" id="ARBA00023172"/>
    </source>
</evidence>
<evidence type="ECO:0000313" key="7">
    <source>
        <dbReference type="EMBL" id="MFD0963840.1"/>
    </source>
</evidence>
<dbReference type="SUPFAM" id="SSF53041">
    <property type="entry name" value="Resolvase-like"/>
    <property type="match status" value="1"/>
</dbReference>
<dbReference type="Proteomes" id="UP001596997">
    <property type="component" value="Unassembled WGS sequence"/>
</dbReference>
<evidence type="ECO:0000256" key="3">
    <source>
        <dbReference type="ARBA" id="ARBA00023125"/>
    </source>
</evidence>
<name>A0ABW3I226_9FLAO</name>
<comment type="similarity">
    <text evidence="1">Belongs to the site-specific recombinase resolvase family.</text>
</comment>
<proteinExistence type="inferred from homology"/>
<reference evidence="8" key="1">
    <citation type="journal article" date="2019" name="Int. J. Syst. Evol. Microbiol.">
        <title>The Global Catalogue of Microorganisms (GCM) 10K type strain sequencing project: providing services to taxonomists for standard genome sequencing and annotation.</title>
        <authorList>
            <consortium name="The Broad Institute Genomics Platform"/>
            <consortium name="The Broad Institute Genome Sequencing Center for Infectious Disease"/>
            <person name="Wu L."/>
            <person name="Ma J."/>
        </authorList>
    </citation>
    <scope>NUCLEOTIDE SEQUENCE [LARGE SCALE GENOMIC DNA]</scope>
    <source>
        <strain evidence="8">CCUG 62114</strain>
    </source>
</reference>
<dbReference type="Pfam" id="PF00239">
    <property type="entry name" value="Resolvase"/>
    <property type="match status" value="1"/>
</dbReference>
<sequence>MKAQYIRVSTLEQNTERQTIISGAKQYLDKISGTIPLFERPQGKKLYEDIEAGLVEELYVHSIDRLGRNTLDILSTINYLNQKGVCLVSDKEGIRTLIDGKENLTSKLIVNILATLSEFENNIRKERQAEGIAIAKLKGVYAGRKRGTLLSSDKFLEKHKNVLKELEKGESIRRVAKLCGVSTGTVQKVKRIVAG</sequence>
<protein>
    <submittedName>
        <fullName evidence="7">Recombinase family protein</fullName>
    </submittedName>
</protein>
<gene>
    <name evidence="7" type="ORF">ACFQ1O_07460</name>
</gene>
<dbReference type="PROSITE" id="PS51736">
    <property type="entry name" value="RECOMBINASES_3"/>
    <property type="match status" value="1"/>
</dbReference>
<dbReference type="InterPro" id="IPR050639">
    <property type="entry name" value="SSR_resolvase"/>
</dbReference>
<keyword evidence="2" id="KW-0229">DNA integration</keyword>
<keyword evidence="3" id="KW-0238">DNA-binding</keyword>
<keyword evidence="4" id="KW-0233">DNA recombination</keyword>
<evidence type="ECO:0000259" key="6">
    <source>
        <dbReference type="PROSITE" id="PS51736"/>
    </source>
</evidence>